<feature type="compositionally biased region" description="Basic and acidic residues" evidence="1">
    <location>
        <begin position="408"/>
        <end position="417"/>
    </location>
</feature>
<proteinExistence type="predicted"/>
<feature type="region of interest" description="Disordered" evidence="1">
    <location>
        <begin position="374"/>
        <end position="421"/>
    </location>
</feature>
<comment type="caution">
    <text evidence="2">The sequence shown here is derived from an EMBL/GenBank/DDBJ whole genome shotgun (WGS) entry which is preliminary data.</text>
</comment>
<protein>
    <submittedName>
        <fullName evidence="2">Uncharacterized protein</fullName>
    </submittedName>
</protein>
<evidence type="ECO:0000313" key="3">
    <source>
        <dbReference type="Proteomes" id="UP000077202"/>
    </source>
</evidence>
<name>A0A176WFV4_MARPO</name>
<gene>
    <name evidence="2" type="ORF">AXG93_3890s1020</name>
</gene>
<sequence length="484" mass="55343">MIDFYSLDIRLIWSLPQGDSREIQPARAEQSSNHLRLRPSLSVDQSCSTKMGHYRPRRPRLHEDPFKMVGITCTAVDKIRKGAFRGFSHWTAGVPTPEVHHERRMARLKALNHNVKPRLGVSVAEARNHALNINSMVNRIINRESTVARSKDPHNFNTHQALLRRPLDFGKKKKKVEIEPMEQPSLKKRKKRKKEWCDTTVTDWLSATNHPLKKLAPTESIAALKPDHPGAIAVRKGTPLCYSPYKQTKLVDGTHLCDRYKYNDPKSRKRYFSGDDNIRLKKHYKEVIDNPQGLATLTTKPWKPPPPPPLTTYDPQWSIDMRLGDIPSDLKATPNRHTLDDPLRPCSSSKPYINPLVEPEAYYLQELQSLPVPCNTPRSGYSSARSTRHSSRSPPGSRACSSVRHVHRADLNTKSDDPLSDEMSYRFGEMIRNLLPPPDAEQPSPSEIDELEELEEEIEAYLKAPYKPTDVPPWEYPDCCINPY</sequence>
<reference evidence="2" key="1">
    <citation type="submission" date="2016-03" db="EMBL/GenBank/DDBJ databases">
        <title>Mechanisms controlling the formation of the plant cell surface in tip-growing cells are functionally conserved among land plants.</title>
        <authorList>
            <person name="Honkanen S."/>
            <person name="Jones V.A."/>
            <person name="Morieri G."/>
            <person name="Champion C."/>
            <person name="Hetherington A.J."/>
            <person name="Kelly S."/>
            <person name="Saint-Marcoux D."/>
            <person name="Proust H."/>
            <person name="Prescott H."/>
            <person name="Dolan L."/>
        </authorList>
    </citation>
    <scope>NUCLEOTIDE SEQUENCE [LARGE SCALE GENOMIC DNA]</scope>
    <source>
        <tissue evidence="2">Whole gametophyte</tissue>
    </source>
</reference>
<accession>A0A176WFV4</accession>
<dbReference type="EMBL" id="LVLJ01001060">
    <property type="protein sequence ID" value="OAE31513.1"/>
    <property type="molecule type" value="Genomic_DNA"/>
</dbReference>
<dbReference type="Proteomes" id="UP000077202">
    <property type="component" value="Unassembled WGS sequence"/>
</dbReference>
<keyword evidence="3" id="KW-1185">Reference proteome</keyword>
<evidence type="ECO:0000256" key="1">
    <source>
        <dbReference type="SAM" id="MobiDB-lite"/>
    </source>
</evidence>
<evidence type="ECO:0000313" key="2">
    <source>
        <dbReference type="EMBL" id="OAE31513.1"/>
    </source>
</evidence>
<organism evidence="2 3">
    <name type="scientific">Marchantia polymorpha subsp. ruderalis</name>
    <dbReference type="NCBI Taxonomy" id="1480154"/>
    <lineage>
        <taxon>Eukaryota</taxon>
        <taxon>Viridiplantae</taxon>
        <taxon>Streptophyta</taxon>
        <taxon>Embryophyta</taxon>
        <taxon>Marchantiophyta</taxon>
        <taxon>Marchantiopsida</taxon>
        <taxon>Marchantiidae</taxon>
        <taxon>Marchantiales</taxon>
        <taxon>Marchantiaceae</taxon>
        <taxon>Marchantia</taxon>
    </lineage>
</organism>
<dbReference type="AlphaFoldDB" id="A0A176WFV4"/>